<reference evidence="4 5" key="1">
    <citation type="submission" date="2016-02" db="EMBL/GenBank/DDBJ databases">
        <authorList>
            <person name="Wen L."/>
            <person name="He K."/>
            <person name="Yang H."/>
        </authorList>
    </citation>
    <scope>NUCLEOTIDE SEQUENCE [LARGE SCALE GENOMIC DNA]</scope>
    <source>
        <strain evidence="4 5">CZ1127</strain>
    </source>
</reference>
<dbReference type="InterPro" id="IPR015943">
    <property type="entry name" value="WD40/YVTN_repeat-like_dom_sf"/>
</dbReference>
<evidence type="ECO:0008006" key="6">
    <source>
        <dbReference type="Google" id="ProtNLM"/>
    </source>
</evidence>
<evidence type="ECO:0000259" key="1">
    <source>
        <dbReference type="Pfam" id="PF25290"/>
    </source>
</evidence>
<name>A0A1B1Y3E2_9FLAO</name>
<dbReference type="InterPro" id="IPR057421">
    <property type="entry name" value="CGLA_M"/>
</dbReference>
<dbReference type="AlphaFoldDB" id="A0A1B1Y3E2"/>
<dbReference type="InterPro" id="IPR057420">
    <property type="entry name" value="Beta-prop_CGLA"/>
</dbReference>
<dbReference type="Pfam" id="PF25292">
    <property type="entry name" value="Beta-prop_CGLA"/>
    <property type="match status" value="1"/>
</dbReference>
<dbReference type="KEGG" id="wfu:AXE80_02895"/>
<sequence>MKNNFTLHPIVFLLAIFFEITAQGSLPLNKNYYGFESAESGWSSENAENWSFTNEKASPGTYSLKYSLSNTFKDSGLYSIETGHTISKVRSSVSSLGAYIVASSYEGIVLGVGYDGTILWENKLSGFMNHDLWCEDINDDGVDEIFAANANGTLYCLNSLGKILWEFKVNDAPMYGVCVVKKDDIPYVVCGGYDKNVYYLSADGTLKQTLEASTYSKNKTWGDVTAPSNTHVTNFLRKLKKADGTDMLAISGANNNIQISGYMYFFEVLGESPTSFAKINIAKPIGDMRIVDIDGAQKVIMGTSGHIGSTRFVQMNPFDVSEPQAIMDINTIKSKVGNFSYSVVQPEVIPDGSSYKYFLLHGPNIILVAPDMDLSKAEVITSNFAFNDMWKEPVNNKIILASAQSGGSAIHVINTNNPGWKDAFKNLSPPGKIKAILNNTTKLTANLANFTKPSWERNPHDIYLLYENFKNINTSVYNAPKFIPQNWFTTVQDGATWNRDAMENDRYRDKRDKRKKYILTEDQVVSNMQSNFDENGISYWGGHGNDPYYYSLETTKKVIDFAAGRKTALIYPELEDHTDDFQFVMDDLFYPLATYGDNKNLSLFIRSKNIFWQGNAYLPQWSRLLSGEFAHVFVPSMEETSDKTMDLSLSGRMGVWASGAVDSWGSRAVPDNMSYDRLRQYSYQQLDNAFLRQLVYAAASGAQYFDNFVKPVLFEQLLAKGALFVPKRSEIVSFSPVHLSMVNPDTHYLKEGTDTKWLTKFDQDYEDNNPFVFSRMNGSWPGAPTNSWDFSNYAACVKERRLNFLPSYENGMVLITPPQTGIYADTGAIRAPLKDNLHPLYNTIMKEHFTDGRYYYSSTGAQFSADQYHKTIKADIEDGATKIPLTVTGGVAWVVAQTSPTHLRLTIIDGGYINPSRKIAKVRFNTVRPSKMTDLLEGKIFSVSNSSEIEIDIPCGLFRFIDIELTAPLSN</sequence>
<dbReference type="Pfam" id="PF25291">
    <property type="entry name" value="CGLA_C"/>
    <property type="match status" value="1"/>
</dbReference>
<organism evidence="4 5">
    <name type="scientific">Wenyingzhuangia fucanilytica</name>
    <dbReference type="NCBI Taxonomy" id="1790137"/>
    <lineage>
        <taxon>Bacteria</taxon>
        <taxon>Pseudomonadati</taxon>
        <taxon>Bacteroidota</taxon>
        <taxon>Flavobacteriia</taxon>
        <taxon>Flavobacteriales</taxon>
        <taxon>Flavobacteriaceae</taxon>
        <taxon>Wenyingzhuangia</taxon>
    </lineage>
</organism>
<evidence type="ECO:0000313" key="5">
    <source>
        <dbReference type="Proteomes" id="UP000092967"/>
    </source>
</evidence>
<dbReference type="SUPFAM" id="SSF50998">
    <property type="entry name" value="Quinoprotein alcohol dehydrogenase-like"/>
    <property type="match status" value="1"/>
</dbReference>
<feature type="domain" description="Lambda-carrageenase C-terminal" evidence="2">
    <location>
        <begin position="886"/>
        <end position="964"/>
    </location>
</feature>
<dbReference type="Pfam" id="PF25290">
    <property type="entry name" value="CGLA_M"/>
    <property type="match status" value="1"/>
</dbReference>
<dbReference type="STRING" id="1790137.AXE80_02895"/>
<evidence type="ECO:0000313" key="4">
    <source>
        <dbReference type="EMBL" id="ANW95296.1"/>
    </source>
</evidence>
<dbReference type="RefSeq" id="WP_157359329.1">
    <property type="nucleotide sequence ID" value="NZ_CP014224.1"/>
</dbReference>
<protein>
    <recommendedName>
        <fullName evidence="6">Lambda-carrageenase</fullName>
    </recommendedName>
</protein>
<gene>
    <name evidence="4" type="ORF">AXE80_02895</name>
</gene>
<proteinExistence type="predicted"/>
<dbReference type="InterPro" id="IPR011047">
    <property type="entry name" value="Quinoprotein_ADH-like_sf"/>
</dbReference>
<evidence type="ECO:0000259" key="3">
    <source>
        <dbReference type="Pfam" id="PF25292"/>
    </source>
</evidence>
<dbReference type="Proteomes" id="UP000092967">
    <property type="component" value="Chromosome"/>
</dbReference>
<dbReference type="Gene3D" id="2.130.10.10">
    <property type="entry name" value="YVTN repeat-like/Quinoprotein amine dehydrogenase"/>
    <property type="match status" value="1"/>
</dbReference>
<accession>A0A1B1Y3E2</accession>
<feature type="domain" description="Lambda-carrageenase beta-propeller" evidence="3">
    <location>
        <begin position="99"/>
        <end position="413"/>
    </location>
</feature>
<feature type="domain" description="Lambda-carrageenase middle" evidence="1">
    <location>
        <begin position="497"/>
        <end position="860"/>
    </location>
</feature>
<keyword evidence="5" id="KW-1185">Reference proteome</keyword>
<evidence type="ECO:0000259" key="2">
    <source>
        <dbReference type="Pfam" id="PF25291"/>
    </source>
</evidence>
<dbReference type="InterPro" id="IPR057422">
    <property type="entry name" value="CGLA_C"/>
</dbReference>
<dbReference type="EMBL" id="CP014224">
    <property type="protein sequence ID" value="ANW95296.1"/>
    <property type="molecule type" value="Genomic_DNA"/>
</dbReference>
<dbReference type="OrthoDB" id="972537at2"/>